<evidence type="ECO:0000313" key="2">
    <source>
        <dbReference type="Proteomes" id="UP000566819"/>
    </source>
</evidence>
<sequence length="180" mass="20149">MGWGPYEIGVKSTFRHVSMRRAVTAMPSDRYEDNLTLRLTIQLRSVSLDLFPGFALHPRINIHTIGRWLLARRWHNCVLGTAQGEDTRGDSFSWSRVQSPDAAARPGAYQASCYDEPELVVSSCDGNVLRKTTLRYKIAMTFGDPDVAVHPCCCPELVSSDAKDEPTTHRLRMNSLPPST</sequence>
<accession>A0A8H4RPW0</accession>
<gene>
    <name evidence="1" type="ORF">G7Y89_g5254</name>
</gene>
<protein>
    <submittedName>
        <fullName evidence="1">Uncharacterized protein</fullName>
    </submittedName>
</protein>
<name>A0A8H4RPW0_9HELO</name>
<dbReference type="EMBL" id="JAAMPI010000310">
    <property type="protein sequence ID" value="KAF4632856.1"/>
    <property type="molecule type" value="Genomic_DNA"/>
</dbReference>
<dbReference type="AlphaFoldDB" id="A0A8H4RPW0"/>
<reference evidence="1 2" key="1">
    <citation type="submission" date="2020-03" db="EMBL/GenBank/DDBJ databases">
        <title>Draft Genome Sequence of Cudoniella acicularis.</title>
        <authorList>
            <person name="Buettner E."/>
            <person name="Kellner H."/>
        </authorList>
    </citation>
    <scope>NUCLEOTIDE SEQUENCE [LARGE SCALE GENOMIC DNA]</scope>
    <source>
        <strain evidence="1 2">DSM 108380</strain>
    </source>
</reference>
<evidence type="ECO:0000313" key="1">
    <source>
        <dbReference type="EMBL" id="KAF4632856.1"/>
    </source>
</evidence>
<proteinExistence type="predicted"/>
<dbReference type="Proteomes" id="UP000566819">
    <property type="component" value="Unassembled WGS sequence"/>
</dbReference>
<organism evidence="1 2">
    <name type="scientific">Cudoniella acicularis</name>
    <dbReference type="NCBI Taxonomy" id="354080"/>
    <lineage>
        <taxon>Eukaryota</taxon>
        <taxon>Fungi</taxon>
        <taxon>Dikarya</taxon>
        <taxon>Ascomycota</taxon>
        <taxon>Pezizomycotina</taxon>
        <taxon>Leotiomycetes</taxon>
        <taxon>Helotiales</taxon>
        <taxon>Tricladiaceae</taxon>
        <taxon>Cudoniella</taxon>
    </lineage>
</organism>
<comment type="caution">
    <text evidence="1">The sequence shown here is derived from an EMBL/GenBank/DDBJ whole genome shotgun (WGS) entry which is preliminary data.</text>
</comment>
<keyword evidence="2" id="KW-1185">Reference proteome</keyword>